<proteinExistence type="predicted"/>
<name>I0IDG7_PHYMF</name>
<evidence type="ECO:0000256" key="1">
    <source>
        <dbReference type="SAM" id="MobiDB-lite"/>
    </source>
</evidence>
<dbReference type="AlphaFoldDB" id="I0IDG7"/>
<feature type="compositionally biased region" description="Basic and acidic residues" evidence="1">
    <location>
        <begin position="581"/>
        <end position="595"/>
    </location>
</feature>
<feature type="compositionally biased region" description="Basic residues" evidence="1">
    <location>
        <begin position="504"/>
        <end position="514"/>
    </location>
</feature>
<evidence type="ECO:0008006" key="4">
    <source>
        <dbReference type="Google" id="ProtNLM"/>
    </source>
</evidence>
<sequence length="816" mass="89988">MLSDRREDVVAADPQTLAAASVTLLRVFPLWSDFQPIHRLDSGRGEPFGDTIADGSPLPNREELDPAMLRRFDRFCGLAGERGLKLSVGLVTGHVSGRRFAPPGLAHLGPITSLLSMQRQVRLCRGIIGRTKHAGAIAARDLGNECNEHGKTLSREAAYAWTALLAGTSKAADPTRPLVLGVHTLRVEVDRDDAAGLASWRIDDQGERIDVLTTHPHAFWVDHAGNDPTDTLRPIAHAACETRLHADLSGRPCSAEEIGSMGPTVCDDERSADFLRASAWSLWQHGGRAAMWWYASDQDALTHPPCGWVADERKLGLVRGDGSEKPALAALGEVAEAAAGMPFGRLPARRAEAAVTLKPEQDPRAAACDAWVLARQAGLDVVYAASSGPIPDLPLRIVPSATGLTAMRAPLARELEQRARAGVRVLVAIDDAHVNDLGRVFGVHLHRRFPRPVGGGLRTELPGGRSPRLLRPLGAGALRRGRPRRGARRRARRQPRAHPAPAGRRWRHEPRRLRPSPAPGLDRARPRGRPPRAGPGRRRPGRGDGPAAARGRVVRRRRPPGQPCRRRDRRRRLRRRRNRDRPRLNLHRDPPDRGSIRPHRRAPAVRRDHTRRQPVPQLRKHRRVDLARRVAALTEGLGQLVDDLLARRVEHVAMRPRADRAPRGLAQAALHQHLALARESCRRVDRRPEARPVEVRRGHHAAELAQRRHQVDRLHERVAHTRPLPGARHQQRHPRDAVLPGEGLAPAAEVAEGLAVVAREGDDGVLRVARPRQLAEDLADPVIDLADHRVVAVQRLPPVLRVVEPGAVVGLGQRRE</sequence>
<dbReference type="Gene3D" id="3.20.20.80">
    <property type="entry name" value="Glycosidases"/>
    <property type="match status" value="1"/>
</dbReference>
<dbReference type="KEGG" id="phm:PSMK_11460"/>
<dbReference type="HOGENOM" id="CLU_346084_0_0_0"/>
<evidence type="ECO:0000313" key="2">
    <source>
        <dbReference type="EMBL" id="BAM03305.1"/>
    </source>
</evidence>
<feature type="compositionally biased region" description="Basic residues" evidence="1">
    <location>
        <begin position="552"/>
        <end position="580"/>
    </location>
</feature>
<dbReference type="InterPro" id="IPR017853">
    <property type="entry name" value="GH"/>
</dbReference>
<dbReference type="eggNOG" id="COG3934">
    <property type="taxonomic scope" value="Bacteria"/>
</dbReference>
<feature type="compositionally biased region" description="Low complexity" evidence="1">
    <location>
        <begin position="467"/>
        <end position="478"/>
    </location>
</feature>
<feature type="compositionally biased region" description="Basic residues" evidence="1">
    <location>
        <begin position="526"/>
        <end position="540"/>
    </location>
</feature>
<accession>I0IDG7</accession>
<dbReference type="SUPFAM" id="SSF51445">
    <property type="entry name" value="(Trans)glycosidases"/>
    <property type="match status" value="1"/>
</dbReference>
<keyword evidence="3" id="KW-1185">Reference proteome</keyword>
<gene>
    <name evidence="2" type="ordered locus">PSMK_11460</name>
</gene>
<dbReference type="EMBL" id="AP012338">
    <property type="protein sequence ID" value="BAM03305.1"/>
    <property type="molecule type" value="Genomic_DNA"/>
</dbReference>
<feature type="compositionally biased region" description="Basic residues" evidence="1">
    <location>
        <begin position="596"/>
        <end position="621"/>
    </location>
</feature>
<evidence type="ECO:0000313" key="3">
    <source>
        <dbReference type="Proteomes" id="UP000007881"/>
    </source>
</evidence>
<organism evidence="2 3">
    <name type="scientific">Phycisphaera mikurensis (strain NBRC 102666 / KCTC 22515 / FYK2301M01)</name>
    <dbReference type="NCBI Taxonomy" id="1142394"/>
    <lineage>
        <taxon>Bacteria</taxon>
        <taxon>Pseudomonadati</taxon>
        <taxon>Planctomycetota</taxon>
        <taxon>Phycisphaerae</taxon>
        <taxon>Phycisphaerales</taxon>
        <taxon>Phycisphaeraceae</taxon>
        <taxon>Phycisphaera</taxon>
    </lineage>
</organism>
<reference evidence="2 3" key="1">
    <citation type="submission" date="2012-02" db="EMBL/GenBank/DDBJ databases">
        <title>Complete genome sequence of Phycisphaera mikurensis NBRC 102666.</title>
        <authorList>
            <person name="Ankai A."/>
            <person name="Hosoyama A."/>
            <person name="Terui Y."/>
            <person name="Sekine M."/>
            <person name="Fukai R."/>
            <person name="Kato Y."/>
            <person name="Nakamura S."/>
            <person name="Yamada-Narita S."/>
            <person name="Kawakoshi A."/>
            <person name="Fukunaga Y."/>
            <person name="Yamazaki S."/>
            <person name="Fujita N."/>
        </authorList>
    </citation>
    <scope>NUCLEOTIDE SEQUENCE [LARGE SCALE GENOMIC DNA]</scope>
    <source>
        <strain evidence="3">NBRC 102666 / KCTC 22515 / FYK2301M01</strain>
    </source>
</reference>
<dbReference type="STRING" id="1142394.PSMK_11460"/>
<protein>
    <recommendedName>
        <fullName evidence="4">Glycoside hydrolase family 5 domain-containing protein</fullName>
    </recommendedName>
</protein>
<feature type="region of interest" description="Disordered" evidence="1">
    <location>
        <begin position="448"/>
        <end position="621"/>
    </location>
</feature>
<dbReference type="Proteomes" id="UP000007881">
    <property type="component" value="Chromosome"/>
</dbReference>
<feature type="compositionally biased region" description="Basic residues" evidence="1">
    <location>
        <begin position="479"/>
        <end position="496"/>
    </location>
</feature>